<dbReference type="GO" id="GO:0005741">
    <property type="term" value="C:mitochondrial outer membrane"/>
    <property type="evidence" value="ECO:0007669"/>
    <property type="project" value="UniProtKB-SubCell"/>
</dbReference>
<accession>A0A168SMG4</accession>
<gene>
    <name evidence="7" type="primary">ABSGL_14311.1 scaffold 14385</name>
</gene>
<evidence type="ECO:0000313" key="8">
    <source>
        <dbReference type="Proteomes" id="UP000078561"/>
    </source>
</evidence>
<feature type="domain" description="Bacterial surface antigen (D15)" evidence="6">
    <location>
        <begin position="122"/>
        <end position="440"/>
    </location>
</feature>
<dbReference type="InParanoid" id="A0A168SMG4"/>
<keyword evidence="4" id="KW-0812">Transmembrane</keyword>
<sequence length="441" mass="47746">MSSTNTPSNKAPYNDEAPLHVHSVRVLGTNITRKSFLDTLTAGLFNPQTTAQVFKETKDLATNLDRHDIFEEIKVYLDTNQQTKDTVDVTLLLKEKPRGLIKTAFVAGNNEVQFIGSTVSRNLFGGAESIGASFAFGNRTKSAVEGIFTTPLNGSPNVTLSAFVNQSIKDHSAINFYEEASKSAGVGIKSQSQYGEHELSYVSAQREITGYPNASSEVRGQSGANTKASLYHSFVHDTRDHKTLPTQGHYLGLFQEWAGVGGKGDSSFFKHELAGQCHHTLVNKTCSRVSLSIGGKAGLLTTFNNVPVNLSDRMYLGGPLSLRGFKMGGIGARNGNDALGGNMYWSMGASVISTLPGQSSKLPIKMHAFVNTGNMANWKQSEPVNKTLEDLAREPRVSVGLGLIFHLDAARVETNFTVPLRFRTGDVIDSGFNFGIGINFL</sequence>
<comment type="similarity">
    <text evidence="2">Belongs to the SAM50/omp85 family.</text>
</comment>
<evidence type="ECO:0000313" key="7">
    <source>
        <dbReference type="EMBL" id="SAM08648.1"/>
    </source>
</evidence>
<keyword evidence="3" id="KW-1134">Transmembrane beta strand</keyword>
<dbReference type="EMBL" id="LT554895">
    <property type="protein sequence ID" value="SAM08648.1"/>
    <property type="molecule type" value="Genomic_DNA"/>
</dbReference>
<dbReference type="Pfam" id="PF01103">
    <property type="entry name" value="Omp85"/>
    <property type="match status" value="1"/>
</dbReference>
<dbReference type="PANTHER" id="PTHR12815:SF18">
    <property type="entry name" value="SORTING AND ASSEMBLY MACHINERY COMPONENT 50 HOMOLOG"/>
    <property type="match status" value="1"/>
</dbReference>
<evidence type="ECO:0000256" key="5">
    <source>
        <dbReference type="ARBA" id="ARBA00023136"/>
    </source>
</evidence>
<keyword evidence="8" id="KW-1185">Reference proteome</keyword>
<dbReference type="InterPro" id="IPR039910">
    <property type="entry name" value="D15-like"/>
</dbReference>
<protein>
    <recommendedName>
        <fullName evidence="6">Bacterial surface antigen (D15) domain-containing protein</fullName>
    </recommendedName>
</protein>
<keyword evidence="5" id="KW-0472">Membrane</keyword>
<name>A0A168SMG4_ABSGL</name>
<evidence type="ECO:0000256" key="1">
    <source>
        <dbReference type="ARBA" id="ARBA00004374"/>
    </source>
</evidence>
<dbReference type="STRING" id="4829.A0A168SMG4"/>
<dbReference type="OrthoDB" id="1724197at2759"/>
<dbReference type="OMA" id="IYLDTNH"/>
<organism evidence="7">
    <name type="scientific">Absidia glauca</name>
    <name type="common">Pin mould</name>
    <dbReference type="NCBI Taxonomy" id="4829"/>
    <lineage>
        <taxon>Eukaryota</taxon>
        <taxon>Fungi</taxon>
        <taxon>Fungi incertae sedis</taxon>
        <taxon>Mucoromycota</taxon>
        <taxon>Mucoromycotina</taxon>
        <taxon>Mucoromycetes</taxon>
        <taxon>Mucorales</taxon>
        <taxon>Cunninghamellaceae</taxon>
        <taxon>Absidia</taxon>
    </lineage>
</organism>
<dbReference type="InterPro" id="IPR000184">
    <property type="entry name" value="Bac_surfAg_D15"/>
</dbReference>
<reference evidence="7" key="1">
    <citation type="submission" date="2016-04" db="EMBL/GenBank/DDBJ databases">
        <authorList>
            <person name="Evans L.H."/>
            <person name="Alamgir A."/>
            <person name="Owens N."/>
            <person name="Weber N.D."/>
            <person name="Virtaneva K."/>
            <person name="Barbian K."/>
            <person name="Babar A."/>
            <person name="Rosenke K."/>
        </authorList>
    </citation>
    <scope>NUCLEOTIDE SEQUENCE [LARGE SCALE GENOMIC DNA]</scope>
    <source>
        <strain evidence="7">CBS 101.48</strain>
    </source>
</reference>
<dbReference type="AlphaFoldDB" id="A0A168SMG4"/>
<evidence type="ECO:0000256" key="3">
    <source>
        <dbReference type="ARBA" id="ARBA00022452"/>
    </source>
</evidence>
<evidence type="ECO:0000256" key="4">
    <source>
        <dbReference type="ARBA" id="ARBA00022692"/>
    </source>
</evidence>
<evidence type="ECO:0000259" key="6">
    <source>
        <dbReference type="Pfam" id="PF01103"/>
    </source>
</evidence>
<comment type="subcellular location">
    <subcellularLocation>
        <location evidence="1">Mitochondrion outer membrane</location>
        <topology evidence="1">Multi-pass membrane protein</topology>
    </subcellularLocation>
</comment>
<dbReference type="GO" id="GO:0045040">
    <property type="term" value="P:protein insertion into mitochondrial outer membrane"/>
    <property type="evidence" value="ECO:0007669"/>
    <property type="project" value="TreeGrafter"/>
</dbReference>
<dbReference type="Gene3D" id="2.40.160.50">
    <property type="entry name" value="membrane protein fhac: a member of the omp85/tpsb transporter family"/>
    <property type="match status" value="1"/>
</dbReference>
<dbReference type="Proteomes" id="UP000078561">
    <property type="component" value="Unassembled WGS sequence"/>
</dbReference>
<dbReference type="PANTHER" id="PTHR12815">
    <property type="entry name" value="SORTING AND ASSEMBLY MACHINERY SAMM50 PROTEIN FAMILY MEMBER"/>
    <property type="match status" value="1"/>
</dbReference>
<proteinExistence type="inferred from homology"/>
<evidence type="ECO:0000256" key="2">
    <source>
        <dbReference type="ARBA" id="ARBA00010913"/>
    </source>
</evidence>